<protein>
    <submittedName>
        <fullName evidence="3">Putative secreted protein</fullName>
    </submittedName>
</protein>
<evidence type="ECO:0000256" key="2">
    <source>
        <dbReference type="SAM" id="SignalP"/>
    </source>
</evidence>
<reference evidence="3 4" key="1">
    <citation type="submission" date="2015-08" db="EMBL/GenBank/DDBJ databases">
        <title>Genome sequence of the pristinamycin over-producing bacterium Streptomyces pristinaespiralis HCCB10218.</title>
        <authorList>
            <person name="Tian J."/>
            <person name="Yang J."/>
            <person name="Li L."/>
            <person name="Ruan L."/>
            <person name="Wei W."/>
            <person name="Zheng G."/>
            <person name="Wei Z."/>
            <person name="Yang S."/>
            <person name="Ge M."/>
            <person name="Jiang W."/>
            <person name="Lu Y."/>
        </authorList>
    </citation>
    <scope>NUCLEOTIDE SEQUENCE [LARGE SCALE GENOMIC DNA]</scope>
    <source>
        <strain evidence="3 4">HCCB 10218</strain>
    </source>
</reference>
<dbReference type="EMBL" id="CP011340">
    <property type="protein sequence ID" value="ALC22188.1"/>
    <property type="molecule type" value="Genomic_DNA"/>
</dbReference>
<proteinExistence type="predicted"/>
<dbReference type="PATRIC" id="fig|38300.4.peg.4075"/>
<evidence type="ECO:0000313" key="3">
    <source>
        <dbReference type="EMBL" id="ALC22188.1"/>
    </source>
</evidence>
<feature type="compositionally biased region" description="Polar residues" evidence="1">
    <location>
        <begin position="62"/>
        <end position="80"/>
    </location>
</feature>
<dbReference type="AlphaFoldDB" id="A0A0M4DCX7"/>
<dbReference type="OMA" id="NFTPLWW"/>
<sequence length="101" mass="9679">MASIRSARVLATAAALPLTVALLGGVAQADNGGFGDDGSNVSVATVTGSGVGGAGFGDSSTTQQVATGEGVSNQSNTAGSSGLGFTAVDQDTVTVNFSPLW</sequence>
<gene>
    <name evidence="3" type="ORF">SPRI_3882</name>
</gene>
<dbReference type="OrthoDB" id="4338412at2"/>
<dbReference type="KEGG" id="spri:SPRI_3882"/>
<keyword evidence="2" id="KW-0732">Signal</keyword>
<evidence type="ECO:0000256" key="1">
    <source>
        <dbReference type="SAM" id="MobiDB-lite"/>
    </source>
</evidence>
<dbReference type="GeneID" id="97235089"/>
<dbReference type="Proteomes" id="UP000060513">
    <property type="component" value="Chromosome"/>
</dbReference>
<name>A0A0M4DCX7_STRPR</name>
<dbReference type="STRING" id="38300.SPRI_3882"/>
<feature type="chain" id="PRO_5043724791" evidence="2">
    <location>
        <begin position="30"/>
        <end position="101"/>
    </location>
</feature>
<feature type="signal peptide" evidence="2">
    <location>
        <begin position="1"/>
        <end position="29"/>
    </location>
</feature>
<feature type="region of interest" description="Disordered" evidence="1">
    <location>
        <begin position="55"/>
        <end position="83"/>
    </location>
</feature>
<dbReference type="RefSeq" id="WP_005315208.1">
    <property type="nucleotide sequence ID" value="NZ_CP011340.1"/>
</dbReference>
<evidence type="ECO:0000313" key="4">
    <source>
        <dbReference type="Proteomes" id="UP000060513"/>
    </source>
</evidence>
<accession>A0A0M4DCX7</accession>
<organism evidence="3">
    <name type="scientific">Streptomyces pristinaespiralis</name>
    <dbReference type="NCBI Taxonomy" id="38300"/>
    <lineage>
        <taxon>Bacteria</taxon>
        <taxon>Bacillati</taxon>
        <taxon>Actinomycetota</taxon>
        <taxon>Actinomycetes</taxon>
        <taxon>Kitasatosporales</taxon>
        <taxon>Streptomycetaceae</taxon>
        <taxon>Streptomyces</taxon>
    </lineage>
</organism>